<evidence type="ECO:0000256" key="1">
    <source>
        <dbReference type="SAM" id="MobiDB-lite"/>
    </source>
</evidence>
<feature type="domain" description="WKF" evidence="2">
    <location>
        <begin position="176"/>
        <end position="230"/>
    </location>
</feature>
<feature type="compositionally biased region" description="Basic and acidic residues" evidence="1">
    <location>
        <begin position="249"/>
        <end position="262"/>
    </location>
</feature>
<dbReference type="InterPro" id="IPR019327">
    <property type="entry name" value="WKF"/>
</dbReference>
<name>A0A8H3YEZ7_9TREE</name>
<accession>A0A8H3YEZ7</accession>
<dbReference type="EMBL" id="BLZA01000019">
    <property type="protein sequence ID" value="GHJ86768.1"/>
    <property type="molecule type" value="Genomic_DNA"/>
</dbReference>
<evidence type="ECO:0000313" key="4">
    <source>
        <dbReference type="Proteomes" id="UP000620104"/>
    </source>
</evidence>
<keyword evidence="4" id="KW-1185">Reference proteome</keyword>
<evidence type="ECO:0000313" key="3">
    <source>
        <dbReference type="EMBL" id="GHJ86768.1"/>
    </source>
</evidence>
<dbReference type="Proteomes" id="UP000620104">
    <property type="component" value="Unassembled WGS sequence"/>
</dbReference>
<dbReference type="OrthoDB" id="10261563at2759"/>
<feature type="region of interest" description="Disordered" evidence="1">
    <location>
        <begin position="242"/>
        <end position="266"/>
    </location>
</feature>
<feature type="region of interest" description="Disordered" evidence="1">
    <location>
        <begin position="1"/>
        <end position="143"/>
    </location>
</feature>
<feature type="compositionally biased region" description="Basic and acidic residues" evidence="1">
    <location>
        <begin position="124"/>
        <end position="135"/>
    </location>
</feature>
<reference evidence="3" key="1">
    <citation type="submission" date="2020-07" db="EMBL/GenBank/DDBJ databases">
        <title>Draft Genome Sequence of a Deep-Sea Yeast, Naganishia (Cryptococcus) liquefaciens strain N6.</title>
        <authorList>
            <person name="Han Y.W."/>
            <person name="Kajitani R."/>
            <person name="Morimoto H."/>
            <person name="Parhat M."/>
            <person name="Tsubouchi H."/>
            <person name="Bakenova O."/>
            <person name="Ogata M."/>
            <person name="Argunhan B."/>
            <person name="Aoki R."/>
            <person name="Kajiwara S."/>
            <person name="Itoh T."/>
            <person name="Iwasaki H."/>
        </authorList>
    </citation>
    <scope>NUCLEOTIDE SEQUENCE</scope>
    <source>
        <strain evidence="3">N6</strain>
    </source>
</reference>
<dbReference type="AlphaFoldDB" id="A0A8H3YEZ7"/>
<dbReference type="PANTHER" id="PTHR22306">
    <property type="entry name" value="CHROMOSOME 7 OPEN READING FRAME 50"/>
    <property type="match status" value="1"/>
</dbReference>
<gene>
    <name evidence="3" type="ORF">NliqN6_3170</name>
</gene>
<dbReference type="PANTHER" id="PTHR22306:SF2">
    <property type="entry name" value="CHROMOSOME 7 OPEN READING FRAME 50"/>
    <property type="match status" value="1"/>
</dbReference>
<proteinExistence type="predicted"/>
<dbReference type="Pfam" id="PF10180">
    <property type="entry name" value="WKF"/>
    <property type="match status" value="1"/>
</dbReference>
<comment type="caution">
    <text evidence="3">The sequence shown here is derived from an EMBL/GenBank/DDBJ whole genome shotgun (WGS) entry which is preliminary data.</text>
</comment>
<feature type="compositionally biased region" description="Basic residues" evidence="1">
    <location>
        <begin position="114"/>
        <end position="123"/>
    </location>
</feature>
<organism evidence="3 4">
    <name type="scientific">Naganishia liquefaciens</name>
    <dbReference type="NCBI Taxonomy" id="104408"/>
    <lineage>
        <taxon>Eukaryota</taxon>
        <taxon>Fungi</taxon>
        <taxon>Dikarya</taxon>
        <taxon>Basidiomycota</taxon>
        <taxon>Agaricomycotina</taxon>
        <taxon>Tremellomycetes</taxon>
        <taxon>Filobasidiales</taxon>
        <taxon>Filobasidiaceae</taxon>
        <taxon>Naganishia</taxon>
    </lineage>
</organism>
<feature type="compositionally biased region" description="Basic and acidic residues" evidence="1">
    <location>
        <begin position="86"/>
        <end position="106"/>
    </location>
</feature>
<protein>
    <recommendedName>
        <fullName evidence="2">WKF domain-containing protein</fullName>
    </recommendedName>
</protein>
<sequence>MSSESPPVNSAEKRKHTDAVIPDADTSAEPKSKKQKTVKQPKSDAGSQVTKESKEAKKAKKAAKKAQLAEGKPEEKPTEPSASTTEEQKEEAAGTTGDTKKDDSKAVDAPLEPKKKKARKRNKNNREQTDPDAEVKAGNGTPEEDAVLTEQAQKGIQYAWLYKHRHPKSIGEGDAKDDGTYWKFNKARQGWLWKNVWNEELIPETYVELVIEYLSSMQGQARQKLLSEAQIIVDTAITATVTEEADQSNEEKLEPSTENSEKVEEDAIADVEAPATVSAEKHRRAQLVVEALKST</sequence>
<evidence type="ECO:0000259" key="2">
    <source>
        <dbReference type="Pfam" id="PF10180"/>
    </source>
</evidence>